<keyword evidence="1" id="KW-0472">Membrane</keyword>
<evidence type="ECO:0000313" key="2">
    <source>
        <dbReference type="EMBL" id="SFV71797.1"/>
    </source>
</evidence>
<accession>A0A1W1D1J5</accession>
<dbReference type="SUPFAM" id="SSF50156">
    <property type="entry name" value="PDZ domain-like"/>
    <property type="match status" value="1"/>
</dbReference>
<reference evidence="2" key="1">
    <citation type="submission" date="2016-10" db="EMBL/GenBank/DDBJ databases">
        <authorList>
            <person name="de Groot N.N."/>
        </authorList>
    </citation>
    <scope>NUCLEOTIDE SEQUENCE</scope>
</reference>
<dbReference type="InterPro" id="IPR036034">
    <property type="entry name" value="PDZ_sf"/>
</dbReference>
<name>A0A1W1D1J5_9ZZZZ</name>
<keyword evidence="1" id="KW-1133">Transmembrane helix</keyword>
<dbReference type="Gene3D" id="2.30.42.10">
    <property type="match status" value="1"/>
</dbReference>
<keyword evidence="1" id="KW-0812">Transmembrane</keyword>
<gene>
    <name evidence="2" type="ORF">MNB_SV-13-1778</name>
</gene>
<organism evidence="2">
    <name type="scientific">hydrothermal vent metagenome</name>
    <dbReference type="NCBI Taxonomy" id="652676"/>
    <lineage>
        <taxon>unclassified sequences</taxon>
        <taxon>metagenomes</taxon>
        <taxon>ecological metagenomes</taxon>
    </lineage>
</organism>
<evidence type="ECO:0000256" key="1">
    <source>
        <dbReference type="SAM" id="Phobius"/>
    </source>
</evidence>
<dbReference type="EMBL" id="FPHM01000316">
    <property type="protein sequence ID" value="SFV71797.1"/>
    <property type="molecule type" value="Genomic_DNA"/>
</dbReference>
<protein>
    <submittedName>
        <fullName evidence="2">General secretion pathway protein C</fullName>
    </submittedName>
</protein>
<dbReference type="AlphaFoldDB" id="A0A1W1D1J5"/>
<sequence>MKQIISPKLFSSLIFFLSIVLLVKIAWTTISLMFLPSSGEEFNPKVKTKALYYRVRLSNNSAVIAPIIKAKPKRIVSSMRGIKLIALYNASDNIVITVEKNRKAVVLSKGDKIDGFVLKSAGADYAIFVKNGKEFKLTLNATKTIGSQITPSHSKKPASTKPNANKKIKEQNGVKVVNRNLLTSYTSNPKKIWKDIGISENKLNGKLHGFKINYVKKGSDFEKLGLKRGDLLTAINAEELDNLGAVMSLYGDINNIENLTLTVERNGKSEDIEYEIQ</sequence>
<proteinExistence type="predicted"/>
<feature type="transmembrane region" description="Helical" evidence="1">
    <location>
        <begin position="12"/>
        <end position="35"/>
    </location>
</feature>